<accession>A0AAV0ZMB5</accession>
<reference evidence="2 3" key="1">
    <citation type="submission" date="2023-01" db="EMBL/GenBank/DDBJ databases">
        <authorList>
            <person name="Kreplak J."/>
        </authorList>
    </citation>
    <scope>NUCLEOTIDE SEQUENCE [LARGE SCALE GENOMIC DNA]</scope>
</reference>
<evidence type="ECO:0000256" key="1">
    <source>
        <dbReference type="SAM" id="MobiDB-lite"/>
    </source>
</evidence>
<evidence type="ECO:0008006" key="4">
    <source>
        <dbReference type="Google" id="ProtNLM"/>
    </source>
</evidence>
<evidence type="ECO:0000313" key="2">
    <source>
        <dbReference type="EMBL" id="CAI8598882.1"/>
    </source>
</evidence>
<dbReference type="Proteomes" id="UP001157006">
    <property type="component" value="Chromosome 2"/>
</dbReference>
<organism evidence="2 3">
    <name type="scientific">Vicia faba</name>
    <name type="common">Broad bean</name>
    <name type="synonym">Faba vulgaris</name>
    <dbReference type="NCBI Taxonomy" id="3906"/>
    <lineage>
        <taxon>Eukaryota</taxon>
        <taxon>Viridiplantae</taxon>
        <taxon>Streptophyta</taxon>
        <taxon>Embryophyta</taxon>
        <taxon>Tracheophyta</taxon>
        <taxon>Spermatophyta</taxon>
        <taxon>Magnoliopsida</taxon>
        <taxon>eudicotyledons</taxon>
        <taxon>Gunneridae</taxon>
        <taxon>Pentapetalae</taxon>
        <taxon>rosids</taxon>
        <taxon>fabids</taxon>
        <taxon>Fabales</taxon>
        <taxon>Fabaceae</taxon>
        <taxon>Papilionoideae</taxon>
        <taxon>50 kb inversion clade</taxon>
        <taxon>NPAAA clade</taxon>
        <taxon>Hologalegina</taxon>
        <taxon>IRL clade</taxon>
        <taxon>Fabeae</taxon>
        <taxon>Vicia</taxon>
    </lineage>
</organism>
<sequence>MIRGRDDAYAGGASGAEFPGTNQRGQTNIEEKTSQVIEAETLTHDHIAKDVDDMHKERVIDDINWVETVGSMGLNHFKSPCLSTNPNTVTPCDEETTHRFTKEINSSTPEQRNASNRTKTPKLSEARMKIALTAPKVLENGNYTHGDD</sequence>
<evidence type="ECO:0000313" key="3">
    <source>
        <dbReference type="Proteomes" id="UP001157006"/>
    </source>
</evidence>
<protein>
    <recommendedName>
        <fullName evidence="4">Late embryogenesis abundant protein</fullName>
    </recommendedName>
</protein>
<proteinExistence type="predicted"/>
<keyword evidence="3" id="KW-1185">Reference proteome</keyword>
<dbReference type="AlphaFoldDB" id="A0AAV0ZMB5"/>
<feature type="region of interest" description="Disordered" evidence="1">
    <location>
        <begin position="102"/>
        <end position="125"/>
    </location>
</feature>
<feature type="region of interest" description="Disordered" evidence="1">
    <location>
        <begin position="1"/>
        <end position="27"/>
    </location>
</feature>
<feature type="compositionally biased region" description="Polar residues" evidence="1">
    <location>
        <begin position="103"/>
        <end position="118"/>
    </location>
</feature>
<name>A0AAV0ZMB5_VICFA</name>
<gene>
    <name evidence="2" type="ORF">VFH_II149280</name>
</gene>
<dbReference type="EMBL" id="OX451737">
    <property type="protein sequence ID" value="CAI8598882.1"/>
    <property type="molecule type" value="Genomic_DNA"/>
</dbReference>